<dbReference type="EMBL" id="JBHTLX010000023">
    <property type="protein sequence ID" value="MFD1249923.1"/>
    <property type="molecule type" value="Genomic_DNA"/>
</dbReference>
<evidence type="ECO:0000259" key="4">
    <source>
        <dbReference type="PROSITE" id="PS50949"/>
    </source>
</evidence>
<keyword evidence="3" id="KW-0804">Transcription</keyword>
<keyword evidence="2" id="KW-0238">DNA-binding</keyword>
<keyword evidence="6" id="KW-1185">Reference proteome</keyword>
<dbReference type="SUPFAM" id="SSF46785">
    <property type="entry name" value="Winged helix' DNA-binding domain"/>
    <property type="match status" value="1"/>
</dbReference>
<dbReference type="PROSITE" id="PS50949">
    <property type="entry name" value="HTH_GNTR"/>
    <property type="match status" value="1"/>
</dbReference>
<name>A0ABW3W5Y1_9ACTN</name>
<dbReference type="InterPro" id="IPR000524">
    <property type="entry name" value="Tscrpt_reg_HTH_GntR"/>
</dbReference>
<dbReference type="Pfam" id="PF07729">
    <property type="entry name" value="FCD"/>
    <property type="match status" value="1"/>
</dbReference>
<dbReference type="InterPro" id="IPR011711">
    <property type="entry name" value="GntR_C"/>
</dbReference>
<dbReference type="CDD" id="cd07377">
    <property type="entry name" value="WHTH_GntR"/>
    <property type="match status" value="1"/>
</dbReference>
<dbReference type="Gene3D" id="1.20.120.530">
    <property type="entry name" value="GntR ligand-binding domain-like"/>
    <property type="match status" value="1"/>
</dbReference>
<evidence type="ECO:0000313" key="5">
    <source>
        <dbReference type="EMBL" id="MFD1249923.1"/>
    </source>
</evidence>
<keyword evidence="1" id="KW-0805">Transcription regulation</keyword>
<accession>A0ABW3W5Y1</accession>
<dbReference type="SMART" id="SM00895">
    <property type="entry name" value="FCD"/>
    <property type="match status" value="1"/>
</dbReference>
<reference evidence="6" key="1">
    <citation type="journal article" date="2019" name="Int. J. Syst. Evol. Microbiol.">
        <title>The Global Catalogue of Microorganisms (GCM) 10K type strain sequencing project: providing services to taxonomists for standard genome sequencing and annotation.</title>
        <authorList>
            <consortium name="The Broad Institute Genomics Platform"/>
            <consortium name="The Broad Institute Genome Sequencing Center for Infectious Disease"/>
            <person name="Wu L."/>
            <person name="Ma J."/>
        </authorList>
    </citation>
    <scope>NUCLEOTIDE SEQUENCE [LARGE SCALE GENOMIC DNA]</scope>
    <source>
        <strain evidence="6">CCUG 52478</strain>
    </source>
</reference>
<dbReference type="Gene3D" id="1.10.10.10">
    <property type="entry name" value="Winged helix-like DNA-binding domain superfamily/Winged helix DNA-binding domain"/>
    <property type="match status" value="1"/>
</dbReference>
<dbReference type="InterPro" id="IPR008920">
    <property type="entry name" value="TF_FadR/GntR_C"/>
</dbReference>
<protein>
    <submittedName>
        <fullName evidence="5">GntR family transcriptional regulator</fullName>
    </submittedName>
</protein>
<dbReference type="SUPFAM" id="SSF48008">
    <property type="entry name" value="GntR ligand-binding domain-like"/>
    <property type="match status" value="1"/>
</dbReference>
<dbReference type="PANTHER" id="PTHR43537:SF45">
    <property type="entry name" value="GNTR FAMILY REGULATORY PROTEIN"/>
    <property type="match status" value="1"/>
</dbReference>
<comment type="caution">
    <text evidence="5">The sequence shown here is derived from an EMBL/GenBank/DDBJ whole genome shotgun (WGS) entry which is preliminary data.</text>
</comment>
<dbReference type="RefSeq" id="WP_367921102.1">
    <property type="nucleotide sequence ID" value="NZ_BAABAC010000040.1"/>
</dbReference>
<evidence type="ECO:0000256" key="2">
    <source>
        <dbReference type="ARBA" id="ARBA00023125"/>
    </source>
</evidence>
<dbReference type="Proteomes" id="UP001597229">
    <property type="component" value="Unassembled WGS sequence"/>
</dbReference>
<dbReference type="PANTHER" id="PTHR43537">
    <property type="entry name" value="TRANSCRIPTIONAL REGULATOR, GNTR FAMILY"/>
    <property type="match status" value="1"/>
</dbReference>
<evidence type="ECO:0000256" key="3">
    <source>
        <dbReference type="ARBA" id="ARBA00023163"/>
    </source>
</evidence>
<dbReference type="PRINTS" id="PR00035">
    <property type="entry name" value="HTHGNTR"/>
</dbReference>
<gene>
    <name evidence="5" type="ORF">ACFQ3F_19155</name>
</gene>
<evidence type="ECO:0000313" key="6">
    <source>
        <dbReference type="Proteomes" id="UP001597229"/>
    </source>
</evidence>
<dbReference type="Pfam" id="PF00392">
    <property type="entry name" value="GntR"/>
    <property type="match status" value="1"/>
</dbReference>
<dbReference type="InterPro" id="IPR036390">
    <property type="entry name" value="WH_DNA-bd_sf"/>
</dbReference>
<sequence>MVSSQVTLGSQFRSLRDQVVDNLRDRIVEGELPGGHRLVERDLSDELEVSRITIREGLQQLTAEGLVIQLPRRGSVVTEFGIVEIRNLLELREPLEVLTARLAAERHDNAGAKRLQAVHAESRNALERGSLQAAAAASVQFHEEIGRCTGNMLLETHMASLQGHLRRLFWLTREHQTHHVDEHARLLEAILTRQAELAEQLAREHIQETAAATLKLLTL</sequence>
<dbReference type="InterPro" id="IPR036388">
    <property type="entry name" value="WH-like_DNA-bd_sf"/>
</dbReference>
<organism evidence="5 6">
    <name type="scientific">Nocardioides ginsengisoli</name>
    <dbReference type="NCBI Taxonomy" id="363868"/>
    <lineage>
        <taxon>Bacteria</taxon>
        <taxon>Bacillati</taxon>
        <taxon>Actinomycetota</taxon>
        <taxon>Actinomycetes</taxon>
        <taxon>Propionibacteriales</taxon>
        <taxon>Nocardioidaceae</taxon>
        <taxon>Nocardioides</taxon>
    </lineage>
</organism>
<evidence type="ECO:0000256" key="1">
    <source>
        <dbReference type="ARBA" id="ARBA00023015"/>
    </source>
</evidence>
<dbReference type="SMART" id="SM00345">
    <property type="entry name" value="HTH_GNTR"/>
    <property type="match status" value="1"/>
</dbReference>
<feature type="domain" description="HTH gntR-type" evidence="4">
    <location>
        <begin position="13"/>
        <end position="80"/>
    </location>
</feature>
<proteinExistence type="predicted"/>